<evidence type="ECO:0000313" key="4">
    <source>
        <dbReference type="Proteomes" id="UP001211907"/>
    </source>
</evidence>
<organism evidence="3 4">
    <name type="scientific">Physocladia obscura</name>
    <dbReference type="NCBI Taxonomy" id="109957"/>
    <lineage>
        <taxon>Eukaryota</taxon>
        <taxon>Fungi</taxon>
        <taxon>Fungi incertae sedis</taxon>
        <taxon>Chytridiomycota</taxon>
        <taxon>Chytridiomycota incertae sedis</taxon>
        <taxon>Chytridiomycetes</taxon>
        <taxon>Chytridiales</taxon>
        <taxon>Chytriomycetaceae</taxon>
        <taxon>Physocladia</taxon>
    </lineage>
</organism>
<accession>A0AAD5T558</accession>
<feature type="compositionally biased region" description="Polar residues" evidence="1">
    <location>
        <begin position="244"/>
        <end position="277"/>
    </location>
</feature>
<feature type="compositionally biased region" description="Polar residues" evidence="1">
    <location>
        <begin position="310"/>
        <end position="323"/>
    </location>
</feature>
<keyword evidence="2" id="KW-0812">Transmembrane</keyword>
<keyword evidence="4" id="KW-1185">Reference proteome</keyword>
<gene>
    <name evidence="3" type="ORF">HK100_007033</name>
</gene>
<protein>
    <submittedName>
        <fullName evidence="3">Uncharacterized protein</fullName>
    </submittedName>
</protein>
<feature type="region of interest" description="Disordered" evidence="1">
    <location>
        <begin position="468"/>
        <end position="493"/>
    </location>
</feature>
<dbReference type="Proteomes" id="UP001211907">
    <property type="component" value="Unassembled WGS sequence"/>
</dbReference>
<dbReference type="AlphaFoldDB" id="A0AAD5T558"/>
<dbReference type="EMBL" id="JADGJH010000329">
    <property type="protein sequence ID" value="KAJ3131001.1"/>
    <property type="molecule type" value="Genomic_DNA"/>
</dbReference>
<feature type="transmembrane region" description="Helical" evidence="2">
    <location>
        <begin position="731"/>
        <end position="751"/>
    </location>
</feature>
<comment type="caution">
    <text evidence="3">The sequence shown here is derived from an EMBL/GenBank/DDBJ whole genome shotgun (WGS) entry which is preliminary data.</text>
</comment>
<feature type="compositionally biased region" description="Low complexity" evidence="1">
    <location>
        <begin position="669"/>
        <end position="686"/>
    </location>
</feature>
<evidence type="ECO:0000256" key="2">
    <source>
        <dbReference type="SAM" id="Phobius"/>
    </source>
</evidence>
<feature type="compositionally biased region" description="Basic and acidic residues" evidence="1">
    <location>
        <begin position="1"/>
        <end position="12"/>
    </location>
</feature>
<feature type="region of interest" description="Disordered" evidence="1">
    <location>
        <begin position="1"/>
        <end position="23"/>
    </location>
</feature>
<proteinExistence type="predicted"/>
<feature type="compositionally biased region" description="Acidic residues" evidence="1">
    <location>
        <begin position="13"/>
        <end position="22"/>
    </location>
</feature>
<name>A0AAD5T558_9FUNG</name>
<keyword evidence="2" id="KW-1133">Transmembrane helix</keyword>
<keyword evidence="2" id="KW-0472">Membrane</keyword>
<sequence length="801" mass="84101">MKEDRRQGTERIDEVDETDEIDGAVHDGVESVNFDGIEGYMMMDRGTTAAENSDGEEDGDYDNSSVVSVSTVASSSVGMGTGSGKGMGLVMGIGIGARTGMRAGGVKIGNAITNTGAASSNGVDNDTLWSQLAVVFGGQHINGIDFSSSSRVRIEAFRCSFLRDSGTLYATPTYLFFVPSQHQANPSITTTHSIANTNVNASVNILSSASSSSTSTLLPTVGITDESSDSVSDHDSANTKLKPPTQSGLARALSSTRQKLASKRLSMSVSRQPQKSPSQEEKETALEIHTDLKGELDNNVEDGGGDDSILRSTSTSTLVSPTAATVRKPNSIPNPKTSPLASYPPFYITVASITSISRVKTMPILLSPNAISIESRNTNEQILSHFSKHVFHAFIGVKVSHVEHAISMLVDQNRAVHVDIVRSIASAAVSVGTIAAISADASLTADATLAVPVSRRGSFFEAAFSKVGRTSGNSRGESRLDNQGRNANGSRAVSPEEINGVGIANEKGPVSGGLLIGALKAAAAAAPAATASTTTNNASVATSSASIYNGTTSITAFKAGDDNVSPVNISKIPNVLITDTDSVENEHSGQVTVTNSYIANSGNSIGLSSNNSNNNYNASVPPLPVPQKQRTIATERGRHQVTDVSSAIEILKRERSSSAMRARARDLAAADSSPTSTTSTGASSATFEPISSKQQHQQILSIASPNFEKQHNPHQKQSDDTLSFMSNTTSMWVSDIFGGIFGGGGALAAIMDIDITYVNIYGTRFQVNYRRLMDFMLVAFVGVVVGVVVVDFWLIGVLVWG</sequence>
<feature type="compositionally biased region" description="Low complexity" evidence="1">
    <location>
        <begin position="212"/>
        <end position="221"/>
    </location>
</feature>
<feature type="region of interest" description="Disordered" evidence="1">
    <location>
        <begin position="212"/>
        <end position="336"/>
    </location>
</feature>
<reference evidence="3" key="1">
    <citation type="submission" date="2020-05" db="EMBL/GenBank/DDBJ databases">
        <title>Phylogenomic resolution of chytrid fungi.</title>
        <authorList>
            <person name="Stajich J.E."/>
            <person name="Amses K."/>
            <person name="Simmons R."/>
            <person name="Seto K."/>
            <person name="Myers J."/>
            <person name="Bonds A."/>
            <person name="Quandt C.A."/>
            <person name="Barry K."/>
            <person name="Liu P."/>
            <person name="Grigoriev I."/>
            <person name="Longcore J.E."/>
            <person name="James T.Y."/>
        </authorList>
    </citation>
    <scope>NUCLEOTIDE SEQUENCE</scope>
    <source>
        <strain evidence="3">JEL0513</strain>
    </source>
</reference>
<feature type="compositionally biased region" description="Basic and acidic residues" evidence="1">
    <location>
        <begin position="278"/>
        <end position="296"/>
    </location>
</feature>
<feature type="region of interest" description="Disordered" evidence="1">
    <location>
        <begin position="652"/>
        <end position="688"/>
    </location>
</feature>
<evidence type="ECO:0000256" key="1">
    <source>
        <dbReference type="SAM" id="MobiDB-lite"/>
    </source>
</evidence>
<evidence type="ECO:0000313" key="3">
    <source>
        <dbReference type="EMBL" id="KAJ3131001.1"/>
    </source>
</evidence>
<feature type="transmembrane region" description="Helical" evidence="2">
    <location>
        <begin position="772"/>
        <end position="800"/>
    </location>
</feature>